<feature type="compositionally biased region" description="Polar residues" evidence="1">
    <location>
        <begin position="68"/>
        <end position="82"/>
    </location>
</feature>
<dbReference type="AlphaFoldDB" id="A0A438GSD2"/>
<feature type="compositionally biased region" description="Acidic residues" evidence="1">
    <location>
        <begin position="11"/>
        <end position="20"/>
    </location>
</feature>
<sequence length="104" mass="12321">MGTRDPHLIDENDDDEDAEDEDVYMYTTYMHPNERDAYRFAIRASKASEWEPQQHENIVRSKRKTGKPSRSTGTPTMMQKSQRMGIEPPSPYEIKNKYLEMEYK</sequence>
<proteinExistence type="predicted"/>
<name>A0A438GSD2_VITVI</name>
<gene>
    <name evidence="2" type="ORF">CK203_057866</name>
</gene>
<feature type="compositionally biased region" description="Basic and acidic residues" evidence="1">
    <location>
        <begin position="48"/>
        <end position="59"/>
    </location>
</feature>
<comment type="caution">
    <text evidence="2">The sequence shown here is derived from an EMBL/GenBank/DDBJ whole genome shotgun (WGS) entry which is preliminary data.</text>
</comment>
<feature type="region of interest" description="Disordered" evidence="1">
    <location>
        <begin position="48"/>
        <end position="104"/>
    </location>
</feature>
<reference evidence="2 3" key="1">
    <citation type="journal article" date="2018" name="PLoS Genet.">
        <title>Population sequencing reveals clonal diversity and ancestral inbreeding in the grapevine cultivar Chardonnay.</title>
        <authorList>
            <person name="Roach M.J."/>
            <person name="Johnson D.L."/>
            <person name="Bohlmann J."/>
            <person name="van Vuuren H.J."/>
            <person name="Jones S.J."/>
            <person name="Pretorius I.S."/>
            <person name="Schmidt S.A."/>
            <person name="Borneman A.R."/>
        </authorList>
    </citation>
    <scope>NUCLEOTIDE SEQUENCE [LARGE SCALE GENOMIC DNA]</scope>
    <source>
        <strain evidence="3">cv. Chardonnay</strain>
        <tissue evidence="2">Leaf</tissue>
    </source>
</reference>
<accession>A0A438GSD2</accession>
<dbReference type="Proteomes" id="UP000288805">
    <property type="component" value="Unassembled WGS sequence"/>
</dbReference>
<feature type="compositionally biased region" description="Basic and acidic residues" evidence="1">
    <location>
        <begin position="1"/>
        <end position="10"/>
    </location>
</feature>
<organism evidence="2 3">
    <name type="scientific">Vitis vinifera</name>
    <name type="common">Grape</name>
    <dbReference type="NCBI Taxonomy" id="29760"/>
    <lineage>
        <taxon>Eukaryota</taxon>
        <taxon>Viridiplantae</taxon>
        <taxon>Streptophyta</taxon>
        <taxon>Embryophyta</taxon>
        <taxon>Tracheophyta</taxon>
        <taxon>Spermatophyta</taxon>
        <taxon>Magnoliopsida</taxon>
        <taxon>eudicotyledons</taxon>
        <taxon>Gunneridae</taxon>
        <taxon>Pentapetalae</taxon>
        <taxon>rosids</taxon>
        <taxon>Vitales</taxon>
        <taxon>Vitaceae</taxon>
        <taxon>Viteae</taxon>
        <taxon>Vitis</taxon>
    </lineage>
</organism>
<dbReference type="EMBL" id="QGNW01000357">
    <property type="protein sequence ID" value="RVW75121.1"/>
    <property type="molecule type" value="Genomic_DNA"/>
</dbReference>
<evidence type="ECO:0000313" key="2">
    <source>
        <dbReference type="EMBL" id="RVW75121.1"/>
    </source>
</evidence>
<feature type="region of interest" description="Disordered" evidence="1">
    <location>
        <begin position="1"/>
        <end position="20"/>
    </location>
</feature>
<feature type="compositionally biased region" description="Basic and acidic residues" evidence="1">
    <location>
        <begin position="94"/>
        <end position="104"/>
    </location>
</feature>
<protein>
    <submittedName>
        <fullName evidence="2">Uncharacterized protein</fullName>
    </submittedName>
</protein>
<evidence type="ECO:0000256" key="1">
    <source>
        <dbReference type="SAM" id="MobiDB-lite"/>
    </source>
</evidence>
<evidence type="ECO:0000313" key="3">
    <source>
        <dbReference type="Proteomes" id="UP000288805"/>
    </source>
</evidence>